<keyword evidence="6" id="KW-0472">Membrane</keyword>
<dbReference type="PANTHER" id="PTHR10434">
    <property type="entry name" value="1-ACYL-SN-GLYCEROL-3-PHOSPHATE ACYLTRANSFERASE"/>
    <property type="match status" value="1"/>
</dbReference>
<feature type="transmembrane region" description="Helical" evidence="6">
    <location>
        <begin position="47"/>
        <end position="66"/>
    </location>
</feature>
<evidence type="ECO:0000256" key="6">
    <source>
        <dbReference type="SAM" id="Phobius"/>
    </source>
</evidence>
<keyword evidence="9" id="KW-1185">Reference proteome</keyword>
<keyword evidence="5" id="KW-0594">Phospholipid biosynthesis</keyword>
<sequence>MGDGHGHSHDHDHGCCCWSLAVKVALFGFILVVLWQTKLRYHLKMFFYLLSLIFGGLIGGLISIPYGRTTKNHFRMFKVFQIINSVLQLNFEIRHKERLESEEPFILIANHQSCMDVLGMTFAWPQNCVVVLKSSLKYLPGFNLCTYLCHAVYINRFNKEKSKTTVDATAAAIRDHKRKVWLFPEGTRNPGPTLLPFKKGAFILAHNAKIPVVCCVFSTHKQFYDWENYRFDDSGHVIGDILPPIDSTKFETVEELSEHCRKVMQTRFDELNVEIGVSAGDKKSD</sequence>
<dbReference type="InterPro" id="IPR004552">
    <property type="entry name" value="AGP_acyltrans"/>
</dbReference>
<comment type="catalytic activity">
    <reaction evidence="5">
        <text>a 1-acyl-sn-glycero-3-phosphate + an acyl-CoA = a 1,2-diacyl-sn-glycero-3-phosphate + CoA</text>
        <dbReference type="Rhea" id="RHEA:19709"/>
        <dbReference type="ChEBI" id="CHEBI:57287"/>
        <dbReference type="ChEBI" id="CHEBI:57970"/>
        <dbReference type="ChEBI" id="CHEBI:58342"/>
        <dbReference type="ChEBI" id="CHEBI:58608"/>
        <dbReference type="EC" id="2.3.1.51"/>
    </reaction>
</comment>
<comment type="caution">
    <text evidence="8">The sequence shown here is derived from an EMBL/GenBank/DDBJ whole genome shotgun (WGS) entry which is preliminary data.</text>
</comment>
<keyword evidence="4 5" id="KW-0012">Acyltransferase</keyword>
<dbReference type="GO" id="GO:0005783">
    <property type="term" value="C:endoplasmic reticulum"/>
    <property type="evidence" value="ECO:0007669"/>
    <property type="project" value="TreeGrafter"/>
</dbReference>
<comment type="pathway">
    <text evidence="1">Phospholipid metabolism; CDP-diacylglycerol biosynthesis; CDP-diacylglycerol from sn-glycerol 3-phosphate: step 2/3.</text>
</comment>
<dbReference type="InterPro" id="IPR002123">
    <property type="entry name" value="Plipid/glycerol_acylTrfase"/>
</dbReference>
<name>A0AA36DEB8_9BILA</name>
<evidence type="ECO:0000256" key="3">
    <source>
        <dbReference type="ARBA" id="ARBA00022679"/>
    </source>
</evidence>
<gene>
    <name evidence="8" type="ORF">MSPICULIGERA_LOCUS22713</name>
</gene>
<keyword evidence="6" id="KW-1133">Transmembrane helix</keyword>
<keyword evidence="5" id="KW-1208">Phospholipid metabolism</keyword>
<dbReference type="EMBL" id="CATQJA010002699">
    <property type="protein sequence ID" value="CAJ0584668.1"/>
    <property type="molecule type" value="Genomic_DNA"/>
</dbReference>
<feature type="transmembrane region" description="Helical" evidence="6">
    <location>
        <begin position="18"/>
        <end position="35"/>
    </location>
</feature>
<dbReference type="CDD" id="cd07989">
    <property type="entry name" value="LPLAT_AGPAT-like"/>
    <property type="match status" value="1"/>
</dbReference>
<reference evidence="8" key="1">
    <citation type="submission" date="2023-06" db="EMBL/GenBank/DDBJ databases">
        <authorList>
            <person name="Delattre M."/>
        </authorList>
    </citation>
    <scope>NUCLEOTIDE SEQUENCE</scope>
    <source>
        <strain evidence="8">AF72</strain>
    </source>
</reference>
<proteinExistence type="inferred from homology"/>
<feature type="non-terminal residue" evidence="8">
    <location>
        <position position="1"/>
    </location>
</feature>
<keyword evidence="5" id="KW-0444">Lipid biosynthesis</keyword>
<keyword evidence="3 5" id="KW-0808">Transferase</keyword>
<dbReference type="PANTHER" id="PTHR10434:SF10">
    <property type="entry name" value="1-ACYL-SN-GLYCEROL-3-PHOSPHATE ACYLTRANSFERASE ACL-1-RELATED"/>
    <property type="match status" value="1"/>
</dbReference>
<dbReference type="Proteomes" id="UP001177023">
    <property type="component" value="Unassembled WGS sequence"/>
</dbReference>
<evidence type="ECO:0000313" key="9">
    <source>
        <dbReference type="Proteomes" id="UP001177023"/>
    </source>
</evidence>
<organism evidence="8 9">
    <name type="scientific">Mesorhabditis spiculigera</name>
    <dbReference type="NCBI Taxonomy" id="96644"/>
    <lineage>
        <taxon>Eukaryota</taxon>
        <taxon>Metazoa</taxon>
        <taxon>Ecdysozoa</taxon>
        <taxon>Nematoda</taxon>
        <taxon>Chromadorea</taxon>
        <taxon>Rhabditida</taxon>
        <taxon>Rhabditina</taxon>
        <taxon>Rhabditomorpha</taxon>
        <taxon>Rhabditoidea</taxon>
        <taxon>Rhabditidae</taxon>
        <taxon>Mesorhabditinae</taxon>
        <taxon>Mesorhabditis</taxon>
    </lineage>
</organism>
<dbReference type="SUPFAM" id="SSF69593">
    <property type="entry name" value="Glycerol-3-phosphate (1)-acyltransferase"/>
    <property type="match status" value="1"/>
</dbReference>
<keyword evidence="5" id="KW-0443">Lipid metabolism</keyword>
<dbReference type="GO" id="GO:0006654">
    <property type="term" value="P:phosphatidic acid biosynthetic process"/>
    <property type="evidence" value="ECO:0007669"/>
    <property type="project" value="TreeGrafter"/>
</dbReference>
<dbReference type="Pfam" id="PF01553">
    <property type="entry name" value="Acyltransferase"/>
    <property type="match status" value="1"/>
</dbReference>
<evidence type="ECO:0000259" key="7">
    <source>
        <dbReference type="SMART" id="SM00563"/>
    </source>
</evidence>
<evidence type="ECO:0000256" key="1">
    <source>
        <dbReference type="ARBA" id="ARBA00004728"/>
    </source>
</evidence>
<feature type="domain" description="Phospholipid/glycerol acyltransferase" evidence="7">
    <location>
        <begin position="105"/>
        <end position="220"/>
    </location>
</feature>
<dbReference type="GO" id="GO:0003841">
    <property type="term" value="F:1-acylglycerol-3-phosphate O-acyltransferase activity"/>
    <property type="evidence" value="ECO:0007669"/>
    <property type="project" value="UniProtKB-UniRule"/>
</dbReference>
<evidence type="ECO:0000313" key="8">
    <source>
        <dbReference type="EMBL" id="CAJ0584668.1"/>
    </source>
</evidence>
<evidence type="ECO:0000256" key="2">
    <source>
        <dbReference type="ARBA" id="ARBA00008655"/>
    </source>
</evidence>
<dbReference type="SMART" id="SM00563">
    <property type="entry name" value="PlsC"/>
    <property type="match status" value="1"/>
</dbReference>
<evidence type="ECO:0000256" key="4">
    <source>
        <dbReference type="ARBA" id="ARBA00023315"/>
    </source>
</evidence>
<keyword evidence="6" id="KW-0812">Transmembrane</keyword>
<dbReference type="EC" id="2.3.1.51" evidence="5"/>
<comment type="similarity">
    <text evidence="2 5">Belongs to the 1-acyl-sn-glycerol-3-phosphate acyltransferase family.</text>
</comment>
<dbReference type="NCBIfam" id="TIGR00530">
    <property type="entry name" value="AGP_acyltrn"/>
    <property type="match status" value="1"/>
</dbReference>
<accession>A0AA36DEB8</accession>
<dbReference type="AlphaFoldDB" id="A0AA36DEB8"/>
<dbReference type="GO" id="GO:0016020">
    <property type="term" value="C:membrane"/>
    <property type="evidence" value="ECO:0007669"/>
    <property type="project" value="InterPro"/>
</dbReference>
<protein>
    <recommendedName>
        <fullName evidence="5">1-acyl-sn-glycerol-3-phosphate acyltransferase</fullName>
        <ecNumber evidence="5">2.3.1.51</ecNumber>
    </recommendedName>
</protein>
<evidence type="ECO:0000256" key="5">
    <source>
        <dbReference type="RuleBase" id="RU361267"/>
    </source>
</evidence>
<comment type="domain">
    <text evidence="5">The HXXXXD motif is essential for acyltransferase activity and may constitute the binding site for the phosphate moiety of the glycerol-3-phosphate.</text>
</comment>